<reference evidence="3" key="1">
    <citation type="submission" date="2023-07" db="EMBL/GenBank/DDBJ databases">
        <title>Sorghum-associated microbial communities from plants grown in Nebraska, USA.</title>
        <authorList>
            <person name="Schachtman D."/>
        </authorList>
    </citation>
    <scope>NUCLEOTIDE SEQUENCE</scope>
    <source>
        <strain evidence="3">BE80</strain>
    </source>
</reference>
<keyword evidence="2" id="KW-0812">Transmembrane</keyword>
<keyword evidence="1" id="KW-0175">Coiled coil</keyword>
<sequence length="401" mass="45403">MSGRLLAQALVMLKGKELRTIHVLCCDTGIVDLLSTKVKDLLPGKADSFIHHLEMKAAALMNYSDAKLQLDILLEMAKRLEIRGTHLSTSQEVEDLTTAVVHEADKLMILQHSQYQRYKDIHMVQDPLQVMVRYQLDQLLQQTSKELDKASPAKQREYLAKVQQFIDQLPDEKQHQIKERLGVEQLTKEVLQRIVLTSGSSILFGILVEVFGFAFYTSATSLFASLAGLLGITLSFGTYTALTSMIAILANPIFIFGLLGGGGILFYRSQSRKLRGRMLPILLLQITLPAMHNSEVEVSYTSLIDAWLTFYQRHKSLSADILDLERQCLGSKKEVAHCKQAIQKIKQNKYNSAAVQQRELARLERTLRRYQANERHLQAKIDARVKERTALESQIYGLAHI</sequence>
<feature type="transmembrane region" description="Helical" evidence="2">
    <location>
        <begin position="194"/>
        <end position="215"/>
    </location>
</feature>
<keyword evidence="2" id="KW-1133">Transmembrane helix</keyword>
<dbReference type="Proteomes" id="UP001254832">
    <property type="component" value="Unassembled WGS sequence"/>
</dbReference>
<proteinExistence type="predicted"/>
<evidence type="ECO:0000313" key="3">
    <source>
        <dbReference type="EMBL" id="MDR6726178.1"/>
    </source>
</evidence>
<evidence type="ECO:0000313" key="4">
    <source>
        <dbReference type="Proteomes" id="UP001254832"/>
    </source>
</evidence>
<accession>A0AAP5H7H5</accession>
<comment type="caution">
    <text evidence="3">The sequence shown here is derived from an EMBL/GenBank/DDBJ whole genome shotgun (WGS) entry which is preliminary data.</text>
</comment>
<evidence type="ECO:0000256" key="2">
    <source>
        <dbReference type="SAM" id="Phobius"/>
    </source>
</evidence>
<gene>
    <name evidence="3" type="ORF">J2W91_004684</name>
</gene>
<feature type="transmembrane region" description="Helical" evidence="2">
    <location>
        <begin position="222"/>
        <end position="242"/>
    </location>
</feature>
<name>A0AAP5H7H5_PAEAM</name>
<feature type="transmembrane region" description="Helical" evidence="2">
    <location>
        <begin position="248"/>
        <end position="267"/>
    </location>
</feature>
<dbReference type="EMBL" id="JAVDTR010000015">
    <property type="protein sequence ID" value="MDR6726178.1"/>
    <property type="molecule type" value="Genomic_DNA"/>
</dbReference>
<dbReference type="RefSeq" id="WP_310144165.1">
    <property type="nucleotide sequence ID" value="NZ_JAVDTR010000015.1"/>
</dbReference>
<dbReference type="AlphaFoldDB" id="A0AAP5H7H5"/>
<keyword evidence="2" id="KW-0472">Membrane</keyword>
<feature type="coiled-coil region" evidence="1">
    <location>
        <begin position="353"/>
        <end position="380"/>
    </location>
</feature>
<protein>
    <submittedName>
        <fullName evidence="3">Uncharacterized protein</fullName>
    </submittedName>
</protein>
<evidence type="ECO:0000256" key="1">
    <source>
        <dbReference type="SAM" id="Coils"/>
    </source>
</evidence>
<organism evidence="3 4">
    <name type="scientific">Paenibacillus amylolyticus</name>
    <dbReference type="NCBI Taxonomy" id="1451"/>
    <lineage>
        <taxon>Bacteria</taxon>
        <taxon>Bacillati</taxon>
        <taxon>Bacillota</taxon>
        <taxon>Bacilli</taxon>
        <taxon>Bacillales</taxon>
        <taxon>Paenibacillaceae</taxon>
        <taxon>Paenibacillus</taxon>
    </lineage>
</organism>